<reference evidence="1 2" key="1">
    <citation type="submission" date="2015-04" db="EMBL/GenBank/DDBJ databases">
        <authorList>
            <person name="Syromyatnikov M.Y."/>
            <person name="Popov V.N."/>
        </authorList>
    </citation>
    <scope>NUCLEOTIDE SEQUENCE [LARGE SCALE GENOMIC DNA]</scope>
</reference>
<dbReference type="EMBL" id="CVRI01000010">
    <property type="protein sequence ID" value="CRK88827.1"/>
    <property type="molecule type" value="Genomic_DNA"/>
</dbReference>
<gene>
    <name evidence="1" type="ORF">CLUMA_CG002695</name>
</gene>
<dbReference type="Proteomes" id="UP000183832">
    <property type="component" value="Unassembled WGS sequence"/>
</dbReference>
<keyword evidence="2" id="KW-1185">Reference proteome</keyword>
<protein>
    <submittedName>
        <fullName evidence="1">CLUMA_CG002695, isoform A</fullName>
    </submittedName>
</protein>
<evidence type="ECO:0000313" key="2">
    <source>
        <dbReference type="Proteomes" id="UP000183832"/>
    </source>
</evidence>
<sequence length="92" mass="10814">MTKIPGKMAQHNEQVSMHVEPFTETHSRKLFLDGKSSFLLLGPSDRTIEDFVIKMTINNKKELKLVKNEIRIYWGIKWSLYRRPTIEVKAPK</sequence>
<organism evidence="1 2">
    <name type="scientific">Clunio marinus</name>
    <dbReference type="NCBI Taxonomy" id="568069"/>
    <lineage>
        <taxon>Eukaryota</taxon>
        <taxon>Metazoa</taxon>
        <taxon>Ecdysozoa</taxon>
        <taxon>Arthropoda</taxon>
        <taxon>Hexapoda</taxon>
        <taxon>Insecta</taxon>
        <taxon>Pterygota</taxon>
        <taxon>Neoptera</taxon>
        <taxon>Endopterygota</taxon>
        <taxon>Diptera</taxon>
        <taxon>Nematocera</taxon>
        <taxon>Chironomoidea</taxon>
        <taxon>Chironomidae</taxon>
        <taxon>Clunio</taxon>
    </lineage>
</organism>
<name>A0A1J1HLL7_9DIPT</name>
<evidence type="ECO:0000313" key="1">
    <source>
        <dbReference type="EMBL" id="CRK88827.1"/>
    </source>
</evidence>
<accession>A0A1J1HLL7</accession>
<proteinExistence type="predicted"/>
<dbReference type="AlphaFoldDB" id="A0A1J1HLL7"/>